<feature type="domain" description="Kazal-like" evidence="5">
    <location>
        <begin position="19"/>
        <end position="71"/>
    </location>
</feature>
<dbReference type="InterPro" id="IPR050653">
    <property type="entry name" value="Prot_Inhib_GrowthFact_Antg"/>
</dbReference>
<protein>
    <submittedName>
        <fullName evidence="6">Kazal-like serine protease inhibitor PbraEPI1</fullName>
    </submittedName>
</protein>
<dbReference type="AlphaFoldDB" id="Q6PPA1"/>
<accession>Q6PPA1</accession>
<dbReference type="EMBL" id="AY589086">
    <property type="protein sequence ID" value="AAT02653.1"/>
    <property type="molecule type" value="mRNA"/>
</dbReference>
<evidence type="ECO:0000256" key="4">
    <source>
        <dbReference type="SAM" id="SignalP"/>
    </source>
</evidence>
<evidence type="ECO:0000256" key="1">
    <source>
        <dbReference type="ARBA" id="ARBA00022690"/>
    </source>
</evidence>
<dbReference type="PROSITE" id="PS51465">
    <property type="entry name" value="KAZAL_2"/>
    <property type="match status" value="2"/>
</dbReference>
<organism evidence="6">
    <name type="scientific">Phytophthora brassicae</name>
    <dbReference type="NCBI Taxonomy" id="187813"/>
    <lineage>
        <taxon>Eukaryota</taxon>
        <taxon>Sar</taxon>
        <taxon>Stramenopiles</taxon>
        <taxon>Oomycota</taxon>
        <taxon>Peronosporomycetes</taxon>
        <taxon>Peronosporales</taxon>
        <taxon>Peronosporaceae</taxon>
        <taxon>Phytophthora</taxon>
    </lineage>
</organism>
<dbReference type="MEROPS" id="I01.042"/>
<dbReference type="GO" id="GO:0005576">
    <property type="term" value="C:extracellular region"/>
    <property type="evidence" value="ECO:0007669"/>
    <property type="project" value="TreeGrafter"/>
</dbReference>
<feature type="domain" description="Kazal-like" evidence="5">
    <location>
        <begin position="87"/>
        <end position="139"/>
    </location>
</feature>
<dbReference type="CDD" id="cd00104">
    <property type="entry name" value="KAZAL_FS"/>
    <property type="match status" value="2"/>
</dbReference>
<dbReference type="Pfam" id="PF00050">
    <property type="entry name" value="Kazal_1"/>
    <property type="match status" value="2"/>
</dbReference>
<keyword evidence="3" id="KW-1015">Disulfide bond</keyword>
<feature type="chain" id="PRO_5004279601" evidence="4">
    <location>
        <begin position="22"/>
        <end position="147"/>
    </location>
</feature>
<dbReference type="Gene3D" id="3.30.60.30">
    <property type="match status" value="2"/>
</dbReference>
<evidence type="ECO:0000256" key="3">
    <source>
        <dbReference type="ARBA" id="ARBA00023157"/>
    </source>
</evidence>
<sequence>MKLSTCLLLSIVAITATCGDAQECSSSLCTNDFEPVCASNDITYYNECWLNFAICESSGDITKAQDGGCTTTGSAASLAADSIPMVANNTDKCPEACTMIYKPVCGSDGVTYGNDCTLGIASCESDGSITKVSEGECASLPTENTCE</sequence>
<evidence type="ECO:0000256" key="2">
    <source>
        <dbReference type="ARBA" id="ARBA00022900"/>
    </source>
</evidence>
<feature type="non-terminal residue" evidence="6">
    <location>
        <position position="147"/>
    </location>
</feature>
<evidence type="ECO:0000313" key="6">
    <source>
        <dbReference type="EMBL" id="AAT02653.1"/>
    </source>
</evidence>
<dbReference type="InterPro" id="IPR002350">
    <property type="entry name" value="Kazal_dom"/>
</dbReference>
<reference evidence="6" key="1">
    <citation type="journal article" date="2004" name="J. Biol. Chem.">
        <title>A Kazal-like extracellular serine protease inhibitor from Phytophthora infestans targets the tomato pathogenesis-related protease P69B.</title>
        <authorList>
            <person name="Tian M."/>
            <person name="Huitema E."/>
            <person name="Da Cunha L."/>
            <person name="Torto-Alalibo T."/>
            <person name="Kamoun S."/>
        </authorList>
    </citation>
    <scope>NUCLEOTIDE SEQUENCE</scope>
</reference>
<feature type="signal peptide" evidence="4">
    <location>
        <begin position="1"/>
        <end position="21"/>
    </location>
</feature>
<dbReference type="SMART" id="SM00280">
    <property type="entry name" value="KAZAL"/>
    <property type="match status" value="2"/>
</dbReference>
<dbReference type="PANTHER" id="PTHR10913:SF45">
    <property type="entry name" value="FOLLISTATIN, ISOFORM A-RELATED"/>
    <property type="match status" value="1"/>
</dbReference>
<name>Q6PPA1_PHYBB</name>
<dbReference type="InterPro" id="IPR036058">
    <property type="entry name" value="Kazal_dom_sf"/>
</dbReference>
<keyword evidence="4" id="KW-0732">Signal</keyword>
<dbReference type="PANTHER" id="PTHR10913">
    <property type="entry name" value="FOLLISTATIN-RELATED"/>
    <property type="match status" value="1"/>
</dbReference>
<keyword evidence="2" id="KW-0722">Serine protease inhibitor</keyword>
<evidence type="ECO:0000259" key="5">
    <source>
        <dbReference type="PROSITE" id="PS51465"/>
    </source>
</evidence>
<keyword evidence="1" id="KW-0646">Protease inhibitor</keyword>
<proteinExistence type="evidence at transcript level"/>
<dbReference type="SUPFAM" id="SSF100895">
    <property type="entry name" value="Kazal-type serine protease inhibitors"/>
    <property type="match status" value="2"/>
</dbReference>